<keyword evidence="4 6" id="KW-0862">Zinc</keyword>
<evidence type="ECO:0000256" key="1">
    <source>
        <dbReference type="ARBA" id="ARBA00022448"/>
    </source>
</evidence>
<evidence type="ECO:0000256" key="4">
    <source>
        <dbReference type="ARBA" id="ARBA00022833"/>
    </source>
</evidence>
<dbReference type="PANTHER" id="PTHR38344:SF1">
    <property type="entry name" value="INORGANIC CARBON TRANSPORTER SUBUNIT DABA-RELATED"/>
    <property type="match status" value="1"/>
</dbReference>
<keyword evidence="1 6" id="KW-0813">Transport</keyword>
<dbReference type="OrthoDB" id="9805101at2"/>
<organism evidence="7 8">
    <name type="scientific">Rubripirellula tenax</name>
    <dbReference type="NCBI Taxonomy" id="2528015"/>
    <lineage>
        <taxon>Bacteria</taxon>
        <taxon>Pseudomonadati</taxon>
        <taxon>Planctomycetota</taxon>
        <taxon>Planctomycetia</taxon>
        <taxon>Pirellulales</taxon>
        <taxon>Pirellulaceae</taxon>
        <taxon>Rubripirellula</taxon>
    </lineage>
</organism>
<dbReference type="HAMAP" id="MF_01871">
    <property type="entry name" value="DabA"/>
    <property type="match status" value="1"/>
</dbReference>
<keyword evidence="8" id="KW-1185">Reference proteome</keyword>
<comment type="similarity">
    <text evidence="6">Belongs to the inorganic carbon transporter (TC 9.A.2) DabA family.</text>
</comment>
<dbReference type="InterPro" id="IPR018752">
    <property type="entry name" value="DabA"/>
</dbReference>
<comment type="cofactor">
    <cofactor evidence="6">
        <name>Zn(2+)</name>
        <dbReference type="ChEBI" id="CHEBI:29105"/>
    </cofactor>
</comment>
<feature type="binding site" evidence="6">
    <location>
        <position position="684"/>
    </location>
    <ligand>
        <name>Zn(2+)</name>
        <dbReference type="ChEBI" id="CHEBI:29105"/>
    </ligand>
</feature>
<comment type="caution">
    <text evidence="7">The sequence shown here is derived from an EMBL/GenBank/DDBJ whole genome shotgun (WGS) entry which is preliminary data.</text>
</comment>
<gene>
    <name evidence="6" type="primary">dabA</name>
    <name evidence="7" type="ORF">Poly51_62610</name>
</gene>
<feature type="binding site" evidence="6">
    <location>
        <position position="497"/>
    </location>
    <ligand>
        <name>Zn(2+)</name>
        <dbReference type="ChEBI" id="CHEBI:29105"/>
    </ligand>
</feature>
<feature type="binding site" evidence="6">
    <location>
        <position position="699"/>
    </location>
    <ligand>
        <name>Zn(2+)</name>
        <dbReference type="ChEBI" id="CHEBI:29105"/>
    </ligand>
</feature>
<keyword evidence="5 6" id="KW-0472">Membrane</keyword>
<evidence type="ECO:0000256" key="5">
    <source>
        <dbReference type="ARBA" id="ARBA00023136"/>
    </source>
</evidence>
<dbReference type="PANTHER" id="PTHR38344">
    <property type="entry name" value="UPF0753 PROTEIN AQ_863"/>
    <property type="match status" value="1"/>
</dbReference>
<dbReference type="AlphaFoldDB" id="A0A5C6E4A7"/>
<reference evidence="7 8" key="1">
    <citation type="submission" date="2019-02" db="EMBL/GenBank/DDBJ databases">
        <title>Deep-cultivation of Planctomycetes and their phenomic and genomic characterization uncovers novel biology.</title>
        <authorList>
            <person name="Wiegand S."/>
            <person name="Jogler M."/>
            <person name="Boedeker C."/>
            <person name="Pinto D."/>
            <person name="Vollmers J."/>
            <person name="Rivas-Marin E."/>
            <person name="Kohn T."/>
            <person name="Peeters S.H."/>
            <person name="Heuer A."/>
            <person name="Rast P."/>
            <person name="Oberbeckmann S."/>
            <person name="Bunk B."/>
            <person name="Jeske O."/>
            <person name="Meyerdierks A."/>
            <person name="Storesund J.E."/>
            <person name="Kallscheuer N."/>
            <person name="Luecker S."/>
            <person name="Lage O.M."/>
            <person name="Pohl T."/>
            <person name="Merkel B.J."/>
            <person name="Hornburger P."/>
            <person name="Mueller R.-W."/>
            <person name="Bruemmer F."/>
            <person name="Labrenz M."/>
            <person name="Spormann A.M."/>
            <person name="Op Den Camp H."/>
            <person name="Overmann J."/>
            <person name="Amann R."/>
            <person name="Jetten M.S.M."/>
            <person name="Mascher T."/>
            <person name="Medema M.H."/>
            <person name="Devos D.P."/>
            <person name="Kaster A.-K."/>
            <person name="Ovreas L."/>
            <person name="Rohde M."/>
            <person name="Galperin M.Y."/>
            <person name="Jogler C."/>
        </authorList>
    </citation>
    <scope>NUCLEOTIDE SEQUENCE [LARGE SCALE GENOMIC DNA]</scope>
    <source>
        <strain evidence="7 8">Poly51</strain>
    </source>
</reference>
<dbReference type="GO" id="GO:0005886">
    <property type="term" value="C:plasma membrane"/>
    <property type="evidence" value="ECO:0007669"/>
    <property type="project" value="UniProtKB-SubCell"/>
</dbReference>
<name>A0A5C6E4A7_9BACT</name>
<dbReference type="EMBL" id="SJPW01000016">
    <property type="protein sequence ID" value="TWU43650.1"/>
    <property type="molecule type" value="Genomic_DNA"/>
</dbReference>
<keyword evidence="3 6" id="KW-0479">Metal-binding</keyword>
<keyword evidence="2 6" id="KW-1003">Cell membrane</keyword>
<evidence type="ECO:0000256" key="3">
    <source>
        <dbReference type="ARBA" id="ARBA00022723"/>
    </source>
</evidence>
<dbReference type="RefSeq" id="WP_146462579.1">
    <property type="nucleotide sequence ID" value="NZ_SJPW01000016.1"/>
</dbReference>
<comment type="subcellular location">
    <subcellularLocation>
        <location evidence="6">Cell membrane</location>
        <topology evidence="6">Peripheral membrane protein</topology>
    </subcellularLocation>
</comment>
<feature type="binding site" evidence="6">
    <location>
        <position position="499"/>
    </location>
    <ligand>
        <name>Zn(2+)</name>
        <dbReference type="ChEBI" id="CHEBI:29105"/>
    </ligand>
</feature>
<accession>A0A5C6E4A7</accession>
<evidence type="ECO:0000313" key="8">
    <source>
        <dbReference type="Proteomes" id="UP000318288"/>
    </source>
</evidence>
<comment type="function">
    <text evidence="6">Part of an energy-coupled inorganic carbon pump.</text>
</comment>
<dbReference type="Proteomes" id="UP000318288">
    <property type="component" value="Unassembled WGS sequence"/>
</dbReference>
<sequence length="1025" mass="114895">MHTAPSNAAVLADPIADSPSHHDRADELLHIIQHAAHLLPAQGPIEVFVHHNTLHAFESLPFDKAVRAGWEVYGAEPYLSEARFRELLAMGRITEADLRSALQEAPELNDCVPVKGLDSRYAIRLAMLLHPMRTVPENELRWVIAETDALRKFRTDLAPSVLSKLLSASKAAFAKNDGHDGQATAGSEKWNESDWDAFTLRSLWDACERGATRAGRTTKSLNQHVRLRDVLLHATGEDTDRFVNEPLIRMCGSFLDQGFAGWELPHRDDGLFSAFVQIYLREMVAGEVWMRGLAQELQQLKASGATAIDSIEQSLERIGIAENDREAFITHTLLALPGWAGMISQLSAAPNWVDRPLPHDSLVDFLAVRLILDRFAAKYVASETLTYDGSLSGLADFAWKRSNQSKDIHLQSTFHLFQLAQSLGWSWSQLESLSKKECSLIFGELEAFDDIHRRRIFQEAYERKYRNDALTAIALTSKKVVNASTKKQRPTFQICCCIDDREESFRRYLEEIDPRCETLGAAGFFAVAMNYQGATDATYKPLCPAIVTPVHFVRENVGYTFAGEDRRRAENRRRIGMATHRWHSSSRGFFGGAVTSAFGSLAAFPLVSRVLFPRITAKIRRKASELFKPPPVTQLQLERYKPEPGANDGNVGYTIAEMIDIVERLLRDMGLTDNFAQLVVITGHGSSSVNNPHESAYNCGACAGKRGGPNARAFAQMANDWRVRSGVASRGITIPDDTTFLGAYHNTCDDSVVWFDLDRMPPSHFDLFESTKKTVDEARLRNAHERARRFESCDINCTPEEALRHVERRSEDLSQVRPEYNHATDALCFVGRREWSRGLFLDRRSFLTSYDSRQDTSDHAILLRILSAAIPVCGGINLEYYFSAVDNKKYGSGTKLPHNIVSLLGVMEGANSDLRTGLYRQMIEIHEPMRILFVIETTPAALLSIMDRHEGIGRLCRGNWVQVAVLDHESSSIQVYRNGEFVPFTPDATKLPSAKDSVAWFRGHRENLPFAWCDAGWPSANSVSP</sequence>
<evidence type="ECO:0000256" key="6">
    <source>
        <dbReference type="HAMAP-Rule" id="MF_01871"/>
    </source>
</evidence>
<protein>
    <recommendedName>
        <fullName evidence="6">Probable inorganic carbon transporter subunit DabA</fullName>
    </recommendedName>
</protein>
<proteinExistence type="inferred from homology"/>
<evidence type="ECO:0000313" key="7">
    <source>
        <dbReference type="EMBL" id="TWU43650.1"/>
    </source>
</evidence>
<dbReference type="GO" id="GO:0008270">
    <property type="term" value="F:zinc ion binding"/>
    <property type="evidence" value="ECO:0007669"/>
    <property type="project" value="UniProtKB-UniRule"/>
</dbReference>
<dbReference type="Pfam" id="PF10070">
    <property type="entry name" value="DabA"/>
    <property type="match status" value="1"/>
</dbReference>
<evidence type="ECO:0000256" key="2">
    <source>
        <dbReference type="ARBA" id="ARBA00022475"/>
    </source>
</evidence>
<comment type="subunit">
    <text evidence="6">Forms a complex with DabB.</text>
</comment>